<feature type="transmembrane region" description="Helical" evidence="1">
    <location>
        <begin position="38"/>
        <end position="57"/>
    </location>
</feature>
<dbReference type="Proteomes" id="UP000838412">
    <property type="component" value="Chromosome 1"/>
</dbReference>
<keyword evidence="1" id="KW-0472">Membrane</keyword>
<sequence>MDDADYMTRLYDYITGLLYYIFVAVAAVAIFKAVEFRQACFVTILVAIAVYGFIVGLPPRPEWLP</sequence>
<evidence type="ECO:0000313" key="3">
    <source>
        <dbReference type="Proteomes" id="UP000838412"/>
    </source>
</evidence>
<evidence type="ECO:0000256" key="1">
    <source>
        <dbReference type="SAM" id="Phobius"/>
    </source>
</evidence>
<keyword evidence="1" id="KW-1133">Transmembrane helix</keyword>
<reference evidence="2" key="1">
    <citation type="submission" date="2022-01" db="EMBL/GenBank/DDBJ databases">
        <authorList>
            <person name="Braso-Vives M."/>
        </authorList>
    </citation>
    <scope>NUCLEOTIDE SEQUENCE</scope>
</reference>
<evidence type="ECO:0000313" key="2">
    <source>
        <dbReference type="EMBL" id="CAH1226906.1"/>
    </source>
</evidence>
<protein>
    <submittedName>
        <fullName evidence="2">Hypp140 protein</fullName>
    </submittedName>
</protein>
<keyword evidence="1" id="KW-0812">Transmembrane</keyword>
<proteinExistence type="predicted"/>
<accession>A0A8J9V7S1</accession>
<gene>
    <name evidence="2" type="primary">Hypp140</name>
    <name evidence="2" type="ORF">BLAG_LOCUS377</name>
</gene>
<dbReference type="AlphaFoldDB" id="A0A8J9V7S1"/>
<keyword evidence="3" id="KW-1185">Reference proteome</keyword>
<dbReference type="EMBL" id="OV696686">
    <property type="protein sequence ID" value="CAH1226906.1"/>
    <property type="molecule type" value="Genomic_DNA"/>
</dbReference>
<organism evidence="2 3">
    <name type="scientific">Branchiostoma lanceolatum</name>
    <name type="common">Common lancelet</name>
    <name type="synonym">Amphioxus lanceolatum</name>
    <dbReference type="NCBI Taxonomy" id="7740"/>
    <lineage>
        <taxon>Eukaryota</taxon>
        <taxon>Metazoa</taxon>
        <taxon>Chordata</taxon>
        <taxon>Cephalochordata</taxon>
        <taxon>Leptocardii</taxon>
        <taxon>Amphioxiformes</taxon>
        <taxon>Branchiostomatidae</taxon>
        <taxon>Branchiostoma</taxon>
    </lineage>
</organism>
<feature type="transmembrane region" description="Helical" evidence="1">
    <location>
        <begin position="13"/>
        <end position="31"/>
    </location>
</feature>
<name>A0A8J9V7S1_BRALA</name>